<name>I3EG23_NEMP3</name>
<dbReference type="InterPro" id="IPR036412">
    <property type="entry name" value="HAD-like_sf"/>
</dbReference>
<evidence type="ECO:0000256" key="5">
    <source>
        <dbReference type="ARBA" id="ARBA00022723"/>
    </source>
</evidence>
<dbReference type="Gene3D" id="1.20.1110.10">
    <property type="entry name" value="Calcium-transporting ATPase, transmembrane domain"/>
    <property type="match status" value="1"/>
</dbReference>
<keyword evidence="5" id="KW-0479">Metal-binding</keyword>
<dbReference type="Gene3D" id="3.40.1110.10">
    <property type="entry name" value="Calcium-transporting ATPase, cytoplasmic domain N"/>
    <property type="match status" value="1"/>
</dbReference>
<dbReference type="GO" id="GO:0140358">
    <property type="term" value="F:P-type transmembrane transporter activity"/>
    <property type="evidence" value="ECO:0007669"/>
    <property type="project" value="InterPro"/>
</dbReference>
<dbReference type="SFLD" id="SFLDS00003">
    <property type="entry name" value="Haloacid_Dehalogenase"/>
    <property type="match status" value="1"/>
</dbReference>
<keyword evidence="4 13" id="KW-0812">Transmembrane</keyword>
<dbReference type="InterPro" id="IPR001757">
    <property type="entry name" value="P_typ_ATPase"/>
</dbReference>
<feature type="transmembrane region" description="Helical" evidence="13">
    <location>
        <begin position="380"/>
        <end position="401"/>
    </location>
</feature>
<feature type="transmembrane region" description="Helical" evidence="13">
    <location>
        <begin position="891"/>
        <end position="912"/>
    </location>
</feature>
<dbReference type="GO" id="GO:0016020">
    <property type="term" value="C:membrane"/>
    <property type="evidence" value="ECO:0007669"/>
    <property type="project" value="UniProtKB-SubCell"/>
</dbReference>
<keyword evidence="9" id="KW-1278">Translocase</keyword>
<dbReference type="SFLD" id="SFLDF00027">
    <property type="entry name" value="p-type_atpase"/>
    <property type="match status" value="1"/>
</dbReference>
<dbReference type="OMA" id="SGWKDPL"/>
<evidence type="ECO:0000256" key="11">
    <source>
        <dbReference type="ARBA" id="ARBA00023136"/>
    </source>
</evidence>
<evidence type="ECO:0000256" key="4">
    <source>
        <dbReference type="ARBA" id="ARBA00022692"/>
    </source>
</evidence>
<dbReference type="InterPro" id="IPR018303">
    <property type="entry name" value="ATPase_P-typ_P_site"/>
</dbReference>
<organism evidence="15 16">
    <name type="scientific">Nematocida parisii (strain ERTm3)</name>
    <name type="common">Nematode killer fungus</name>
    <dbReference type="NCBI Taxonomy" id="935791"/>
    <lineage>
        <taxon>Eukaryota</taxon>
        <taxon>Fungi</taxon>
        <taxon>Fungi incertae sedis</taxon>
        <taxon>Microsporidia</taxon>
        <taxon>Nematocida</taxon>
    </lineage>
</organism>
<evidence type="ECO:0000256" key="10">
    <source>
        <dbReference type="ARBA" id="ARBA00022989"/>
    </source>
</evidence>
<dbReference type="GO" id="GO:0005524">
    <property type="term" value="F:ATP binding"/>
    <property type="evidence" value="ECO:0007669"/>
    <property type="project" value="UniProtKB-KW"/>
</dbReference>
<dbReference type="PANTHER" id="PTHR45630">
    <property type="entry name" value="CATION-TRANSPORTING ATPASE-RELATED"/>
    <property type="match status" value="1"/>
</dbReference>
<evidence type="ECO:0000256" key="3">
    <source>
        <dbReference type="ARBA" id="ARBA00022553"/>
    </source>
</evidence>
<dbReference type="GO" id="GO:0016887">
    <property type="term" value="F:ATP hydrolysis activity"/>
    <property type="evidence" value="ECO:0007669"/>
    <property type="project" value="InterPro"/>
</dbReference>
<dbReference type="InterPro" id="IPR006544">
    <property type="entry name" value="P-type_TPase_V"/>
</dbReference>
<dbReference type="HOGENOM" id="CLU_001828_0_0_1"/>
<dbReference type="InterPro" id="IPR023298">
    <property type="entry name" value="ATPase_P-typ_TM_dom_sf"/>
</dbReference>
<dbReference type="PANTHER" id="PTHR45630:SF8">
    <property type="entry name" value="CATION-TRANSPORTING ATPASE"/>
    <property type="match status" value="1"/>
</dbReference>
<evidence type="ECO:0000313" key="16">
    <source>
        <dbReference type="Proteomes" id="UP000002872"/>
    </source>
</evidence>
<evidence type="ECO:0000256" key="6">
    <source>
        <dbReference type="ARBA" id="ARBA00022741"/>
    </source>
</evidence>
<evidence type="ECO:0000256" key="2">
    <source>
        <dbReference type="ARBA" id="ARBA00006000"/>
    </source>
</evidence>
<accession>I3EG23</accession>
<dbReference type="Proteomes" id="UP000002872">
    <property type="component" value="Unassembled WGS sequence"/>
</dbReference>
<dbReference type="GO" id="GO:0019829">
    <property type="term" value="F:ATPase-coupled monoatomic cation transmembrane transporter activity"/>
    <property type="evidence" value="ECO:0007669"/>
    <property type="project" value="TreeGrafter"/>
</dbReference>
<feature type="transmembrane region" description="Helical" evidence="13">
    <location>
        <begin position="147"/>
        <end position="168"/>
    </location>
</feature>
<dbReference type="InterPro" id="IPR023299">
    <property type="entry name" value="ATPase_P-typ_cyto_dom_N"/>
</dbReference>
<dbReference type="NCBIfam" id="TIGR01494">
    <property type="entry name" value="ATPase_P-type"/>
    <property type="match status" value="1"/>
</dbReference>
<keyword evidence="10 13" id="KW-1133">Transmembrane helix</keyword>
<feature type="transmembrane region" description="Helical" evidence="13">
    <location>
        <begin position="826"/>
        <end position="847"/>
    </location>
</feature>
<dbReference type="GO" id="GO:0046872">
    <property type="term" value="F:metal ion binding"/>
    <property type="evidence" value="ECO:0007669"/>
    <property type="project" value="UniProtKB-KW"/>
</dbReference>
<keyword evidence="8" id="KW-0460">Magnesium</keyword>
<feature type="transmembrane region" description="Helical" evidence="13">
    <location>
        <begin position="349"/>
        <end position="368"/>
    </location>
</feature>
<proteinExistence type="inferred from homology"/>
<dbReference type="EMBL" id="GL870879">
    <property type="protein sequence ID" value="EIJ88170.1"/>
    <property type="molecule type" value="Genomic_DNA"/>
</dbReference>
<dbReference type="SFLD" id="SFLDG00002">
    <property type="entry name" value="C1.7:_P-type_atpase_like"/>
    <property type="match status" value="1"/>
</dbReference>
<dbReference type="PROSITE" id="PS00154">
    <property type="entry name" value="ATPASE_E1_E2"/>
    <property type="match status" value="1"/>
</dbReference>
<keyword evidence="7" id="KW-0067">ATP-binding</keyword>
<feature type="transmembrane region" description="Helical" evidence="13">
    <location>
        <begin position="968"/>
        <end position="985"/>
    </location>
</feature>
<dbReference type="Pfam" id="PF00122">
    <property type="entry name" value="E1-E2_ATPase"/>
    <property type="match status" value="1"/>
</dbReference>
<evidence type="ECO:0000259" key="14">
    <source>
        <dbReference type="Pfam" id="PF00122"/>
    </source>
</evidence>
<dbReference type="InParanoid" id="I3EG23"/>
<dbReference type="InterPro" id="IPR059000">
    <property type="entry name" value="ATPase_P-type_domA"/>
</dbReference>
<dbReference type="SUPFAM" id="SSF81653">
    <property type="entry name" value="Calcium ATPase, transduction domain A"/>
    <property type="match status" value="1"/>
</dbReference>
<gene>
    <name evidence="15" type="ORF">NEQG_01614</name>
</gene>
<dbReference type="FunCoup" id="I3EG23">
    <property type="interactions" value="33"/>
</dbReference>
<reference evidence="15" key="1">
    <citation type="submission" date="2011-01" db="EMBL/GenBank/DDBJ databases">
        <title>The Genome Sequence of Nematocida parisii strain ERTm3.</title>
        <authorList>
            <consortium name="The Broad Institute Genome Sequencing Platform"/>
            <consortium name="The Broad Institute Genome Sequencing Center for Infectious Disease"/>
            <person name="Cuomo C."/>
            <person name="Troemel E."/>
            <person name="Young S.K."/>
            <person name="Zeng Q."/>
            <person name="Gargeya S."/>
            <person name="Fitzgerald M."/>
            <person name="Haas B."/>
            <person name="Abouelleil A."/>
            <person name="Alvarado L."/>
            <person name="Arachchi H.M."/>
            <person name="Berlin A."/>
            <person name="Chapman S.B."/>
            <person name="Gearin G."/>
            <person name="Goldberg J."/>
            <person name="Griggs A."/>
            <person name="Gujja S."/>
            <person name="Hansen M."/>
            <person name="Heiman D."/>
            <person name="Howarth C."/>
            <person name="Larimer J."/>
            <person name="Lui A."/>
            <person name="MacDonald P.J.P."/>
            <person name="McCowen C."/>
            <person name="Montmayeur A."/>
            <person name="Murphy C."/>
            <person name="Neiman D."/>
            <person name="Pearson M."/>
            <person name="Priest M."/>
            <person name="Roberts A."/>
            <person name="Saif S."/>
            <person name="Shea T."/>
            <person name="Sisk P."/>
            <person name="Stolte C."/>
            <person name="Sykes S."/>
            <person name="Wortman J."/>
            <person name="Nusbaum C."/>
            <person name="Birren B."/>
        </authorList>
    </citation>
    <scope>NUCLEOTIDE SEQUENCE</scope>
    <source>
        <strain evidence="15">ERTm3</strain>
    </source>
</reference>
<keyword evidence="11 13" id="KW-0472">Membrane</keyword>
<dbReference type="InterPro" id="IPR023214">
    <property type="entry name" value="HAD_sf"/>
</dbReference>
<dbReference type="AlphaFoldDB" id="I3EG23"/>
<feature type="transmembrane region" description="Helical" evidence="13">
    <location>
        <begin position="853"/>
        <end position="870"/>
    </location>
</feature>
<evidence type="ECO:0000256" key="9">
    <source>
        <dbReference type="ARBA" id="ARBA00022967"/>
    </source>
</evidence>
<keyword evidence="16" id="KW-1185">Reference proteome</keyword>
<dbReference type="InterPro" id="IPR044492">
    <property type="entry name" value="P_typ_ATPase_HD_dom"/>
</dbReference>
<protein>
    <recommendedName>
        <fullName evidence="14">P-type ATPase A domain-containing protein</fullName>
    </recommendedName>
</protein>
<evidence type="ECO:0000256" key="12">
    <source>
        <dbReference type="ARBA" id="ARBA00049360"/>
    </source>
</evidence>
<dbReference type="OrthoDB" id="48943at2759"/>
<dbReference type="Gene3D" id="3.40.50.1000">
    <property type="entry name" value="HAD superfamily/HAD-like"/>
    <property type="match status" value="1"/>
</dbReference>
<dbReference type="SUPFAM" id="SSF81665">
    <property type="entry name" value="Calcium ATPase, transmembrane domain M"/>
    <property type="match status" value="1"/>
</dbReference>
<dbReference type="VEuPathDB" id="MicrosporidiaDB:NEQG_01614"/>
<evidence type="ECO:0000256" key="13">
    <source>
        <dbReference type="SAM" id="Phobius"/>
    </source>
</evidence>
<comment type="subcellular location">
    <subcellularLocation>
        <location evidence="1">Membrane</location>
        <topology evidence="1">Multi-pass membrane protein</topology>
    </subcellularLocation>
</comment>
<sequence length="988" mass="111381">MPTFIGDQNRSRMEGRKRRFPKEVYYGFSVMTLGLLHVLCSSPRIKLLLETKPTSVEDADILIFNGKAFDVKEEQVEEAGITYLIREYVKNGKYRYVYINGTRLIFNWRTGEYYKPRGAKYIDTLTRQEREILFGKNLLVTKSKSNFYIFFDALFDTINVYTIFGILLWIYIEYYVYAFIIFLLMAFNLMNEVTADVQKNDQSDKISKVERHSFIVSNDTVSVVKEADIVLGDLLMLFPFAEVPCDCVVISGSVAVNEGFVTGESVPVLKKEGAEVLAGSIVFQAMAQDDLQYVYKGEDSELRKYLELNNCCLVRAVRISYNSARGKAFKNLIGQKITKPPIYYDTIKVIGAIGIMLIPCVASIFTYLHGSVPTKTLMCYMFDLIYALVSPSLPTAIWVGMSMCAQRLHRRKIVCKDISISNISGTITKVCFDKTGTLTEEGLDIKCINIDGVEIYSIEDIKDPIVRQALSLCHSVEKIGDRLIGDPLDIKLLQFADGDVEYIVSNQKMQKTITADGKPIGKIKETFDFDSTIRRMSTVADLMCGNTYVFTKGSTETIQSITESQDDVNRNIEIVSGYTREGYRVISLAGKPVKTSLSSRAEVESDLKLLCTIVFENKLKEETAKTIEVLKKAGLSNIMCTGDALLTAVSVAMHCGIIDPHVPVIYPKFNAQKKSIESIEWECVNDDVVFDKMLMKVKKGQDYESYIDYVIAVEGALFDQLMASLEYKQLLQRRCKVFARMNPLQKSQVVEMYKETDLVCFVGDGANDCNAIQIADVGISLSNSEGSVEYCVSSYLSYTKEISCILDIIKEGKCALITTLSKIEQILIITISQFNALLILLFKGLFMSDTQNIYIDILINIPLSILMSQFRASSKLSNKRPQKRLAAWPPLVGIVVHCFTHLVHLLILLKYMEYLGHVKVDPSKPNKLSEQSQLASGIFLMSNLQALYSGLEYTPGAPFRENKSSNKLFVGFYIFHLVLFEPFVYCSK</sequence>
<evidence type="ECO:0000256" key="1">
    <source>
        <dbReference type="ARBA" id="ARBA00004141"/>
    </source>
</evidence>
<dbReference type="SUPFAM" id="SSF81660">
    <property type="entry name" value="Metal cation-transporting ATPase, ATP-binding domain N"/>
    <property type="match status" value="1"/>
</dbReference>
<evidence type="ECO:0000313" key="15">
    <source>
        <dbReference type="EMBL" id="EIJ88170.1"/>
    </source>
</evidence>
<feature type="transmembrane region" description="Helical" evidence="13">
    <location>
        <begin position="174"/>
        <end position="190"/>
    </location>
</feature>
<evidence type="ECO:0000256" key="8">
    <source>
        <dbReference type="ARBA" id="ARBA00022842"/>
    </source>
</evidence>
<dbReference type="InterPro" id="IPR008250">
    <property type="entry name" value="ATPase_P-typ_transduc_dom_A_sf"/>
</dbReference>
<comment type="catalytic activity">
    <reaction evidence="12">
        <text>ATP + H2O = ADP + phosphate + H(+)</text>
        <dbReference type="Rhea" id="RHEA:13065"/>
        <dbReference type="ChEBI" id="CHEBI:15377"/>
        <dbReference type="ChEBI" id="CHEBI:15378"/>
        <dbReference type="ChEBI" id="CHEBI:30616"/>
        <dbReference type="ChEBI" id="CHEBI:43474"/>
        <dbReference type="ChEBI" id="CHEBI:456216"/>
    </reaction>
</comment>
<dbReference type="Gene3D" id="2.70.150.10">
    <property type="entry name" value="Calcium-transporting ATPase, cytoplasmic transduction domain A"/>
    <property type="match status" value="1"/>
</dbReference>
<evidence type="ECO:0000256" key="7">
    <source>
        <dbReference type="ARBA" id="ARBA00022840"/>
    </source>
</evidence>
<dbReference type="PRINTS" id="PR00119">
    <property type="entry name" value="CATATPASE"/>
</dbReference>
<keyword evidence="6" id="KW-0547">Nucleotide-binding</keyword>
<keyword evidence="3" id="KW-0597">Phosphoprotein</keyword>
<comment type="similarity">
    <text evidence="2">Belongs to the cation transport ATPase (P-type) (TC 3.A.3) family. Type V subfamily.</text>
</comment>
<dbReference type="STRING" id="935791.I3EG23"/>
<feature type="domain" description="P-type ATPase A" evidence="14">
    <location>
        <begin position="214"/>
        <end position="304"/>
    </location>
</feature>
<dbReference type="SUPFAM" id="SSF56784">
    <property type="entry name" value="HAD-like"/>
    <property type="match status" value="1"/>
</dbReference>